<organism evidence="1 2">
    <name type="scientific">Vanilla planifolia</name>
    <name type="common">Vanilla</name>
    <dbReference type="NCBI Taxonomy" id="51239"/>
    <lineage>
        <taxon>Eukaryota</taxon>
        <taxon>Viridiplantae</taxon>
        <taxon>Streptophyta</taxon>
        <taxon>Embryophyta</taxon>
        <taxon>Tracheophyta</taxon>
        <taxon>Spermatophyta</taxon>
        <taxon>Magnoliopsida</taxon>
        <taxon>Liliopsida</taxon>
        <taxon>Asparagales</taxon>
        <taxon>Orchidaceae</taxon>
        <taxon>Vanilloideae</taxon>
        <taxon>Vanilleae</taxon>
        <taxon>Vanilla</taxon>
    </lineage>
</organism>
<gene>
    <name evidence="1" type="ORF">HPP92_005363</name>
</gene>
<dbReference type="EMBL" id="JADCNL010000002">
    <property type="protein sequence ID" value="KAG0491965.1"/>
    <property type="molecule type" value="Genomic_DNA"/>
</dbReference>
<comment type="caution">
    <text evidence="1">The sequence shown here is derived from an EMBL/GenBank/DDBJ whole genome shotgun (WGS) entry which is preliminary data.</text>
</comment>
<name>A0A835VCJ7_VANPL</name>
<dbReference type="Proteomes" id="UP000636800">
    <property type="component" value="Chromosome 2"/>
</dbReference>
<protein>
    <submittedName>
        <fullName evidence="1">Uncharacterized protein</fullName>
    </submittedName>
</protein>
<dbReference type="PANTHER" id="PTHR37754">
    <property type="entry name" value="CALCIUM ION-BINDING PROTEIN"/>
    <property type="match status" value="1"/>
</dbReference>
<proteinExistence type="predicted"/>
<keyword evidence="2" id="KW-1185">Reference proteome</keyword>
<reference evidence="1 2" key="1">
    <citation type="journal article" date="2020" name="Nat. Food">
        <title>A phased Vanilla planifolia genome enables genetic improvement of flavour and production.</title>
        <authorList>
            <person name="Hasing T."/>
            <person name="Tang H."/>
            <person name="Brym M."/>
            <person name="Khazi F."/>
            <person name="Huang T."/>
            <person name="Chambers A.H."/>
        </authorList>
    </citation>
    <scope>NUCLEOTIDE SEQUENCE [LARGE SCALE GENOMIC DNA]</scope>
    <source>
        <tissue evidence="1">Leaf</tissue>
    </source>
</reference>
<accession>A0A835VCJ7</accession>
<evidence type="ECO:0000313" key="1">
    <source>
        <dbReference type="EMBL" id="KAG0491965.1"/>
    </source>
</evidence>
<sequence length="172" mass="19075">MGLSLSILQKLGFSSVQSLTADRAFDKYFSGSAVQDFTTFHLKFLELCNDINSVMLGKHYQPPPKEEIEKCYKDWLKKKDEGGDESTKACKKLVLDLLLEHVKEIKTPDAILLTGLVAPPAAMVLKKSSQNVSPLKKFHLELVPDIVFVPACTVAALFTAKALQYKMGGRTE</sequence>
<dbReference type="PANTHER" id="PTHR37754:SF1">
    <property type="entry name" value="CALCIUM ION-BINDING PROTEIN"/>
    <property type="match status" value="1"/>
</dbReference>
<dbReference type="AlphaFoldDB" id="A0A835VCJ7"/>
<evidence type="ECO:0000313" key="2">
    <source>
        <dbReference type="Proteomes" id="UP000636800"/>
    </source>
</evidence>